<evidence type="ECO:0000256" key="2">
    <source>
        <dbReference type="ARBA" id="ARBA00022670"/>
    </source>
</evidence>
<keyword evidence="2 8" id="KW-0645">Protease</keyword>
<accession>A0ABW9ZW57</accession>
<evidence type="ECO:0000256" key="3">
    <source>
        <dbReference type="ARBA" id="ARBA00022763"/>
    </source>
</evidence>
<name>A0ABW9ZW57_9BACT</name>
<evidence type="ECO:0000256" key="6">
    <source>
        <dbReference type="ARBA" id="ARBA00023125"/>
    </source>
</evidence>
<keyword evidence="7" id="KW-0456">Lyase</keyword>
<organism evidence="10 11">
    <name type="scientific">Sediminibacterium roseum</name>
    <dbReference type="NCBI Taxonomy" id="1978412"/>
    <lineage>
        <taxon>Bacteria</taxon>
        <taxon>Pseudomonadati</taxon>
        <taxon>Bacteroidota</taxon>
        <taxon>Chitinophagia</taxon>
        <taxon>Chitinophagales</taxon>
        <taxon>Chitinophagaceae</taxon>
        <taxon>Sediminibacterium</taxon>
    </lineage>
</organism>
<protein>
    <recommendedName>
        <fullName evidence="8">Abasic site processing protein</fullName>
        <ecNumber evidence="8">3.4.-.-</ecNumber>
    </recommendedName>
</protein>
<proteinExistence type="inferred from homology"/>
<evidence type="ECO:0000313" key="10">
    <source>
        <dbReference type="EMBL" id="NCI51374.1"/>
    </source>
</evidence>
<comment type="caution">
    <text evidence="10">The sequence shown here is derived from an EMBL/GenBank/DDBJ whole genome shotgun (WGS) entry which is preliminary data.</text>
</comment>
<keyword evidence="6" id="KW-0238">DNA-binding</keyword>
<dbReference type="Gene3D" id="3.90.1680.10">
    <property type="entry name" value="SOS response associated peptidase-like"/>
    <property type="match status" value="1"/>
</dbReference>
<dbReference type="InterPro" id="IPR036590">
    <property type="entry name" value="SRAP-like"/>
</dbReference>
<evidence type="ECO:0000256" key="5">
    <source>
        <dbReference type="ARBA" id="ARBA00023124"/>
    </source>
</evidence>
<keyword evidence="5" id="KW-0190">Covalent protein-DNA linkage</keyword>
<dbReference type="PANTHER" id="PTHR13604">
    <property type="entry name" value="DC12-RELATED"/>
    <property type="match status" value="1"/>
</dbReference>
<evidence type="ECO:0000256" key="1">
    <source>
        <dbReference type="ARBA" id="ARBA00008136"/>
    </source>
</evidence>
<dbReference type="EC" id="3.4.-.-" evidence="8"/>
<evidence type="ECO:0000256" key="7">
    <source>
        <dbReference type="ARBA" id="ARBA00023239"/>
    </source>
</evidence>
<feature type="compositionally biased region" description="Basic and acidic residues" evidence="9">
    <location>
        <begin position="241"/>
        <end position="251"/>
    </location>
</feature>
<evidence type="ECO:0000313" key="11">
    <source>
        <dbReference type="Proteomes" id="UP000753802"/>
    </source>
</evidence>
<dbReference type="SUPFAM" id="SSF143081">
    <property type="entry name" value="BB1717-like"/>
    <property type="match status" value="1"/>
</dbReference>
<reference evidence="10 11" key="1">
    <citation type="submission" date="2020-01" db="EMBL/GenBank/DDBJ databases">
        <title>Genome analysis.</title>
        <authorList>
            <person name="Wu S."/>
            <person name="Wang G."/>
        </authorList>
    </citation>
    <scope>NUCLEOTIDE SEQUENCE [LARGE SCALE GENOMIC DNA]</scope>
    <source>
        <strain evidence="10 11">SYL130</strain>
    </source>
</reference>
<dbReference type="InterPro" id="IPR003738">
    <property type="entry name" value="SRAP"/>
</dbReference>
<keyword evidence="4 8" id="KW-0378">Hydrolase</keyword>
<feature type="region of interest" description="Disordered" evidence="9">
    <location>
        <begin position="239"/>
        <end position="266"/>
    </location>
</feature>
<keyword evidence="11" id="KW-1185">Reference proteome</keyword>
<dbReference type="Pfam" id="PF02586">
    <property type="entry name" value="SRAP"/>
    <property type="match status" value="1"/>
</dbReference>
<evidence type="ECO:0000256" key="9">
    <source>
        <dbReference type="SAM" id="MobiDB-lite"/>
    </source>
</evidence>
<keyword evidence="3" id="KW-0227">DNA damage</keyword>
<dbReference type="PANTHER" id="PTHR13604:SF0">
    <property type="entry name" value="ABASIC SITE PROCESSING PROTEIN HMCES"/>
    <property type="match status" value="1"/>
</dbReference>
<dbReference type="Proteomes" id="UP000753802">
    <property type="component" value="Unassembled WGS sequence"/>
</dbReference>
<sequence>MCYDISFDTSNIRSLEDYFPDLHFDDQIVINYELTAHLQSHGFGNHPIIYINRDDLQPHCRLMEWSVIPHYTKDEDKFKIARLKMANARSERIIGDKTSYWYKIRNRRCLIPVTGAYEHRGVAGWKKKVPYHISVKGERIFFMPGLYAVVELPDKSTGEMIKRYTWTLVTREPICNIAMKNIHNSKEDGQFRMPLFMPLDRAKDWLTEGLSDPEIQERMNYELPEEAMEYFPVDTIRTTKPRADGKRKNDPFEWANLPALGEMNPD</sequence>
<dbReference type="RefSeq" id="WP_161819658.1">
    <property type="nucleotide sequence ID" value="NZ_JAACJS010000015.1"/>
</dbReference>
<gene>
    <name evidence="10" type="ORF">GWC95_15705</name>
</gene>
<evidence type="ECO:0000256" key="8">
    <source>
        <dbReference type="RuleBase" id="RU364100"/>
    </source>
</evidence>
<evidence type="ECO:0000256" key="4">
    <source>
        <dbReference type="ARBA" id="ARBA00022801"/>
    </source>
</evidence>
<dbReference type="EMBL" id="JAACJS010000015">
    <property type="protein sequence ID" value="NCI51374.1"/>
    <property type="molecule type" value="Genomic_DNA"/>
</dbReference>
<comment type="similarity">
    <text evidence="1 8">Belongs to the SOS response-associated peptidase family.</text>
</comment>